<evidence type="ECO:0000313" key="19">
    <source>
        <dbReference type="Proteomes" id="UP000472277"/>
    </source>
</evidence>
<sequence length="1786" mass="201306">MTSWVQAALLLLLLCLSAAGGQLQKEALLDFSSITPINNVVQDPRSGRVYLGAVNTIYQLDEALREEARTVTGPKEDARTCTPPVSTPYCQDTKPSPNVNKLLLVHPSNGSLIVCGSRYRGICSLLNLSNVEQQLYYSDSKGERTYVASIEDGVAVVAVMSTYVNKDGNTFNVFLVGKGYGSLDSSKLISTRILQDYRDWVVFESIIEASTVQATPFVPKYLHDFRHAFKEEGFVYFLFSRTMGSTDNKNFTFVSRLCEDDPHYYSYTELQLNCGPGNKYNKVQAAYVASPGKELARGMTESGQHGKVLAWHKVLFMVASPDEDGADSALCMYPLNTINERLVDIISACYSDSGKIAGIPAVDIPYSYKTDEFCTSHIDVSNTLNNYKCGADFLPSPLASKPEFALQAKAVIIRRGLLTAVAIAVENDHTIAFLGNSLGEVYKVHLTANPEVYSQVPGDTTGKRVNKKLFFDASHSHLYITTEKKITKVPVQTCHLKTDCQSCVSPWDPYCGWCVLEGRCTRRSDCRRAEEKNGWLWSPKQQCVKIVSFNPPNLSCKKTQQVKKLLALLCCFVSLTLKTVFCLCYIHYNLYRYQSQCHSFTLFLSVPVDFVAVPIKIFVNESVELATREFNFYNCSATVRKAESTPCLSCVASPWGCQWNTQDHTCQDKDDTVLGPQIIKHRQGARCPQFENPDPVLIPVGFKTTIGFEGINLDVYQFSFDKSQETNVLFYVKDKQSGKKIDSTLNVTLYSCSLGREDCSLCKNADPKYRCVWCVKRRSCVYEKLCTNDQGTECPDPHITDIIPRYGPVRGGISVTIKGSNLGIHKEDIKAISVVGVPCIHQENKYAVSTSVFYYLILQDPIARSVYPANGSKAGGTVITISGFNLDTATREDIAVTVGGVVCTVETFGAAITCRMGEYRADKVPSDLLTVTVKYGKSTTTAVPTAFQFWENPTILDHHPKGSYSQGFHIVSHQIAPYLLKTSTSSPPPLLLPQYLQEALSKNNTVIQFLTPAVNRSSETHLFRTFIQLDNWGRELKPFNYHPDPAFDPLTKKIITQTSIIVVTGRGFEKAMTAKEAQAFVGDVPCYVNALQDDKLFLDPPSSQPQARSKRHRRRRDTSSDPLDLLIKFGNGEWVVGSVHYESNNEVPLFIIIPAVIIPMLLIILVSVYCYRRKSQQAEREYEKVKHQLENLEESVRDRCKKEFTDLMIEMEDHTNELSEGRIPFLDYKTYTDRVFFLPSKDGANDVMITGKLDIPEARKAIVGQALNQFSNLLNSKTFLINFIKTLEGRPDFNARAKVYFASLLTVALHGKLEYYTDIMRTLLLELMGNYVDSKNPKLMLRRSETVVERMLCNWMSICLYQFLKDSAGEPLYKLFRAIKHQTEKGPVDARVKKAKYTLNDTGLLGDDVEYCVLTLQVLVHGEGPDVTPVKVLNCDTVSQVKEKIIEAVYRNLPYSQRPKVDSVSLEWRPGSTGQILSDLDLTSQKEGRWRRINTLAHYNVRDNATLVLSMVLHTQQNYDQNQDNQEERNALLEDDKVFHLVRPDELDEMKSKRGMKDKSMTKAITEIYLTRLLSVKGTLQQFVDDFFRSVLCSGSVVPPAIKYFFDFLDEQALKHDNVDEETVHIWKTNSLPLRFWVNILKNPHFTFDVHVTEVVDASLSVIAQTFMDACTKTEHKLSRDSPSNKLLYAKEISTYKKMVDDYYKGIRQMVSVSDQDMNTHLAEVSRTHTDKLNTQVALHQLYQYASKYYDGIIQSLDEDPAAQSKQLTLRLQRIAAALENKVTDL</sequence>
<dbReference type="PANTHER" id="PTHR22625:SF9">
    <property type="entry name" value="PLEXIN-B2"/>
    <property type="match status" value="1"/>
</dbReference>
<evidence type="ECO:0000256" key="6">
    <source>
        <dbReference type="ARBA" id="ARBA00022737"/>
    </source>
</evidence>
<dbReference type="InterPro" id="IPR015943">
    <property type="entry name" value="WD40/YVTN_repeat-like_dom_sf"/>
</dbReference>
<dbReference type="GO" id="GO:0030334">
    <property type="term" value="P:regulation of cell migration"/>
    <property type="evidence" value="ECO:0007669"/>
    <property type="project" value="TreeGrafter"/>
</dbReference>
<feature type="transmembrane region" description="Helical" evidence="15">
    <location>
        <begin position="1149"/>
        <end position="1171"/>
    </location>
</feature>
<dbReference type="Gene3D" id="2.60.40.10">
    <property type="entry name" value="Immunoglobulins"/>
    <property type="match status" value="3"/>
</dbReference>
<dbReference type="Gene3D" id="2.130.10.10">
    <property type="entry name" value="YVTN repeat-like/Quinoprotein amine dehydrogenase"/>
    <property type="match status" value="1"/>
</dbReference>
<dbReference type="GeneTree" id="ENSGT01150000286928"/>
<dbReference type="GO" id="GO:0050772">
    <property type="term" value="P:positive regulation of axonogenesis"/>
    <property type="evidence" value="ECO:0007669"/>
    <property type="project" value="TreeGrafter"/>
</dbReference>
<dbReference type="SMART" id="SM00423">
    <property type="entry name" value="PSI"/>
    <property type="match status" value="3"/>
</dbReference>
<dbReference type="Ensembl" id="ENSSTUT00000012235.1">
    <property type="protein sequence ID" value="ENSSTUP00000011532.1"/>
    <property type="gene ID" value="ENSSTUG00000002388.1"/>
</dbReference>
<evidence type="ECO:0000259" key="17">
    <source>
        <dbReference type="PROSITE" id="PS51004"/>
    </source>
</evidence>
<keyword evidence="7 15" id="KW-1133">Transmembrane helix</keyword>
<dbReference type="GO" id="GO:0017154">
    <property type="term" value="F:semaphorin receptor activity"/>
    <property type="evidence" value="ECO:0007669"/>
    <property type="project" value="InterPro"/>
</dbReference>
<dbReference type="CDD" id="cd00102">
    <property type="entry name" value="IPT"/>
    <property type="match status" value="1"/>
</dbReference>
<keyword evidence="13" id="KW-0175">Coiled coil</keyword>
<feature type="coiled-coil region" evidence="13">
    <location>
        <begin position="1175"/>
        <end position="1217"/>
    </location>
</feature>
<dbReference type="InterPro" id="IPR016201">
    <property type="entry name" value="PSI"/>
</dbReference>
<dbReference type="InterPro" id="IPR046800">
    <property type="entry name" value="Plexin_RBD"/>
</dbReference>
<keyword evidence="6" id="KW-0677">Repeat</keyword>
<evidence type="ECO:0000256" key="8">
    <source>
        <dbReference type="ARBA" id="ARBA00023136"/>
    </source>
</evidence>
<comment type="subcellular location">
    <subcellularLocation>
        <location evidence="1">Cell membrane</location>
        <topology evidence="1">Single-pass type I membrane protein</topology>
    </subcellularLocation>
</comment>
<reference evidence="18" key="2">
    <citation type="submission" date="2025-09" db="UniProtKB">
        <authorList>
            <consortium name="Ensembl"/>
        </authorList>
    </citation>
    <scope>IDENTIFICATION</scope>
</reference>
<evidence type="ECO:0000256" key="11">
    <source>
        <dbReference type="ARBA" id="ARBA00023180"/>
    </source>
</evidence>
<dbReference type="Pfam" id="PF08337">
    <property type="entry name" value="Plexin_cytopl"/>
    <property type="match status" value="1"/>
</dbReference>
<evidence type="ECO:0000256" key="9">
    <source>
        <dbReference type="ARBA" id="ARBA00023157"/>
    </source>
</evidence>
<gene>
    <name evidence="18" type="primary">PLXNB2</name>
    <name evidence="18" type="synonym">LOC115192652</name>
</gene>
<dbReference type="InterPro" id="IPR001627">
    <property type="entry name" value="Semap_dom"/>
</dbReference>
<keyword evidence="8 15" id="KW-0472">Membrane</keyword>
<accession>A0A673WSC5</accession>
<name>A0A673WSC5_SALTR</name>
<keyword evidence="4 15" id="KW-0812">Transmembrane</keyword>
<dbReference type="FunFam" id="2.60.40.10:FF:000203">
    <property type="entry name" value="Plexin B2"/>
    <property type="match status" value="1"/>
</dbReference>
<feature type="chain" id="PRO_5025628870" evidence="16">
    <location>
        <begin position="21"/>
        <end position="1786"/>
    </location>
</feature>
<dbReference type="InterPro" id="IPR013548">
    <property type="entry name" value="Plexin_cytoplasmic_RasGAP_dom"/>
</dbReference>
<dbReference type="SUPFAM" id="SSF103575">
    <property type="entry name" value="Plexin repeat"/>
    <property type="match status" value="1"/>
</dbReference>
<dbReference type="InterPro" id="IPR057533">
    <property type="entry name" value="PSI_Plexin-B"/>
</dbReference>
<dbReference type="Pfam" id="PF24479">
    <property type="entry name" value="PSI_PlexinA-B"/>
    <property type="match status" value="1"/>
</dbReference>
<dbReference type="Pfam" id="PF01403">
    <property type="entry name" value="Sema"/>
    <property type="match status" value="1"/>
</dbReference>
<feature type="signal peptide" evidence="16">
    <location>
        <begin position="1"/>
        <end position="20"/>
    </location>
</feature>
<evidence type="ECO:0000256" key="13">
    <source>
        <dbReference type="SAM" id="Coils"/>
    </source>
</evidence>
<evidence type="ECO:0000256" key="7">
    <source>
        <dbReference type="ARBA" id="ARBA00022989"/>
    </source>
</evidence>
<dbReference type="Proteomes" id="UP000472277">
    <property type="component" value="Chromosome 4"/>
</dbReference>
<dbReference type="InterPro" id="IPR036352">
    <property type="entry name" value="Semap_dom_sf"/>
</dbReference>
<comment type="caution">
    <text evidence="12">Lacks conserved residue(s) required for the propagation of feature annotation.</text>
</comment>
<evidence type="ECO:0000256" key="2">
    <source>
        <dbReference type="ARBA" id="ARBA00010297"/>
    </source>
</evidence>
<dbReference type="SMART" id="SM00630">
    <property type="entry name" value="Sema"/>
    <property type="match status" value="1"/>
</dbReference>
<keyword evidence="3" id="KW-1003">Cell membrane</keyword>
<dbReference type="GO" id="GO:0007411">
    <property type="term" value="P:axon guidance"/>
    <property type="evidence" value="ECO:0007669"/>
    <property type="project" value="UniProtKB-ARBA"/>
</dbReference>
<dbReference type="SUPFAM" id="SSF101912">
    <property type="entry name" value="Sema domain"/>
    <property type="match status" value="1"/>
</dbReference>
<dbReference type="FunFam" id="3.10.20.90:FF:000102">
    <property type="entry name" value="Plexin B2"/>
    <property type="match status" value="1"/>
</dbReference>
<evidence type="ECO:0000256" key="1">
    <source>
        <dbReference type="ARBA" id="ARBA00004251"/>
    </source>
</evidence>
<dbReference type="FunFam" id="1.10.506.10:FF:000035">
    <property type="entry name" value="Plexin b2a"/>
    <property type="match status" value="1"/>
</dbReference>
<keyword evidence="11" id="KW-0325">Glycoprotein</keyword>
<dbReference type="SUPFAM" id="SSF81296">
    <property type="entry name" value="E set domains"/>
    <property type="match status" value="2"/>
</dbReference>
<dbReference type="FunFam" id="2.130.10.10:FF:000812">
    <property type="entry name" value="Plexin B2a"/>
    <property type="match status" value="1"/>
</dbReference>
<evidence type="ECO:0000256" key="14">
    <source>
        <dbReference type="SAM" id="MobiDB-lite"/>
    </source>
</evidence>
<reference evidence="18" key="1">
    <citation type="submission" date="2025-08" db="UniProtKB">
        <authorList>
            <consortium name="Ensembl"/>
        </authorList>
    </citation>
    <scope>IDENTIFICATION</scope>
</reference>
<evidence type="ECO:0000256" key="16">
    <source>
        <dbReference type="SAM" id="SignalP"/>
    </source>
</evidence>
<dbReference type="Pfam" id="PF20170">
    <property type="entry name" value="Plexin_RBD"/>
    <property type="match status" value="1"/>
</dbReference>
<evidence type="ECO:0000256" key="10">
    <source>
        <dbReference type="ARBA" id="ARBA00023170"/>
    </source>
</evidence>
<dbReference type="PANTHER" id="PTHR22625">
    <property type="entry name" value="PLEXIN"/>
    <property type="match status" value="1"/>
</dbReference>
<dbReference type="InterPro" id="IPR008936">
    <property type="entry name" value="Rho_GTPase_activation_prot"/>
</dbReference>
<keyword evidence="19" id="KW-1185">Reference proteome</keyword>
<dbReference type="GO" id="GO:0007162">
    <property type="term" value="P:negative regulation of cell adhesion"/>
    <property type="evidence" value="ECO:0007669"/>
    <property type="project" value="TreeGrafter"/>
</dbReference>
<proteinExistence type="inferred from homology"/>
<dbReference type="SUPFAM" id="SSF48350">
    <property type="entry name" value="GTPase activation domain, GAP"/>
    <property type="match status" value="1"/>
</dbReference>
<evidence type="ECO:0000256" key="5">
    <source>
        <dbReference type="ARBA" id="ARBA00022729"/>
    </source>
</evidence>
<keyword evidence="5 16" id="KW-0732">Signal</keyword>
<dbReference type="InterPro" id="IPR031148">
    <property type="entry name" value="Plexin"/>
</dbReference>
<dbReference type="InterPro" id="IPR013783">
    <property type="entry name" value="Ig-like_fold"/>
</dbReference>
<dbReference type="Pfam" id="PF01437">
    <property type="entry name" value="PSI"/>
    <property type="match status" value="1"/>
</dbReference>
<dbReference type="Gene3D" id="3.10.20.90">
    <property type="entry name" value="Phosphatidylinositol 3-kinase Catalytic Subunit, Chain A, domain 1"/>
    <property type="match status" value="1"/>
</dbReference>
<keyword evidence="9" id="KW-1015">Disulfide bond</keyword>
<protein>
    <submittedName>
        <fullName evidence="18">Plexin b2b</fullName>
    </submittedName>
</protein>
<evidence type="ECO:0000256" key="3">
    <source>
        <dbReference type="ARBA" id="ARBA00022475"/>
    </source>
</evidence>
<dbReference type="Gene3D" id="1.10.506.10">
    <property type="entry name" value="GTPase Activation - p120gap, domain 1"/>
    <property type="match status" value="1"/>
</dbReference>
<evidence type="ECO:0000256" key="12">
    <source>
        <dbReference type="PROSITE-ProRule" id="PRU00352"/>
    </source>
</evidence>
<dbReference type="InterPro" id="IPR002165">
    <property type="entry name" value="Plexin_repeat"/>
</dbReference>
<dbReference type="Pfam" id="PF24317">
    <property type="entry name" value="PSI_Plexin-B"/>
    <property type="match status" value="1"/>
</dbReference>
<keyword evidence="10" id="KW-0675">Receptor</keyword>
<dbReference type="FunFam" id="2.60.40.10:FF:000798">
    <property type="entry name" value="Plexin B2"/>
    <property type="match status" value="1"/>
</dbReference>
<evidence type="ECO:0000313" key="18">
    <source>
        <dbReference type="Ensembl" id="ENSSTUP00000011532.1"/>
    </source>
</evidence>
<dbReference type="PROSITE" id="PS51004">
    <property type="entry name" value="SEMA"/>
    <property type="match status" value="1"/>
</dbReference>
<dbReference type="GO" id="GO:0005886">
    <property type="term" value="C:plasma membrane"/>
    <property type="evidence" value="ECO:0007669"/>
    <property type="project" value="UniProtKB-SubCell"/>
</dbReference>
<dbReference type="CDD" id="cd12792">
    <property type="entry name" value="RasGAP_plexin_B2"/>
    <property type="match status" value="1"/>
</dbReference>
<dbReference type="GO" id="GO:0008360">
    <property type="term" value="P:regulation of cell shape"/>
    <property type="evidence" value="ECO:0007669"/>
    <property type="project" value="TreeGrafter"/>
</dbReference>
<dbReference type="InterPro" id="IPR014756">
    <property type="entry name" value="Ig_E-set"/>
</dbReference>
<evidence type="ECO:0000256" key="4">
    <source>
        <dbReference type="ARBA" id="ARBA00022692"/>
    </source>
</evidence>
<evidence type="ECO:0000256" key="15">
    <source>
        <dbReference type="SAM" id="Phobius"/>
    </source>
</evidence>
<comment type="similarity">
    <text evidence="2">Belongs to the plexin family.</text>
</comment>
<dbReference type="GO" id="GO:0002116">
    <property type="term" value="C:semaphorin receptor complex"/>
    <property type="evidence" value="ECO:0007669"/>
    <property type="project" value="TreeGrafter"/>
</dbReference>
<dbReference type="Pfam" id="PF01833">
    <property type="entry name" value="TIG"/>
    <property type="match status" value="1"/>
</dbReference>
<feature type="domain" description="Sema" evidence="17">
    <location>
        <begin position="11"/>
        <end position="491"/>
    </location>
</feature>
<feature type="region of interest" description="Disordered" evidence="14">
    <location>
        <begin position="1098"/>
        <end position="1119"/>
    </location>
</feature>
<organism evidence="18 19">
    <name type="scientific">Salmo trutta</name>
    <name type="common">Brown trout</name>
    <dbReference type="NCBI Taxonomy" id="8032"/>
    <lineage>
        <taxon>Eukaryota</taxon>
        <taxon>Metazoa</taxon>
        <taxon>Chordata</taxon>
        <taxon>Craniata</taxon>
        <taxon>Vertebrata</taxon>
        <taxon>Euteleostomi</taxon>
        <taxon>Actinopterygii</taxon>
        <taxon>Neopterygii</taxon>
        <taxon>Teleostei</taxon>
        <taxon>Protacanthopterygii</taxon>
        <taxon>Salmoniformes</taxon>
        <taxon>Salmonidae</taxon>
        <taxon>Salmoninae</taxon>
        <taxon>Salmo</taxon>
    </lineage>
</organism>
<dbReference type="SMART" id="SM00429">
    <property type="entry name" value="IPT"/>
    <property type="match status" value="2"/>
</dbReference>
<dbReference type="InterPro" id="IPR002909">
    <property type="entry name" value="IPT_dom"/>
</dbReference>